<gene>
    <name evidence="2" type="ORF">F7O44_19525</name>
</gene>
<keyword evidence="1" id="KW-0472">Membrane</keyword>
<feature type="transmembrane region" description="Helical" evidence="1">
    <location>
        <begin position="196"/>
        <end position="215"/>
    </location>
</feature>
<dbReference type="InterPro" id="IPR026898">
    <property type="entry name" value="PrsW"/>
</dbReference>
<feature type="transmembrane region" description="Helical" evidence="1">
    <location>
        <begin position="30"/>
        <end position="52"/>
    </location>
</feature>
<evidence type="ECO:0000313" key="2">
    <source>
        <dbReference type="EMBL" id="NDL59264.1"/>
    </source>
</evidence>
<feature type="transmembrane region" description="Helical" evidence="1">
    <location>
        <begin position="95"/>
        <end position="117"/>
    </location>
</feature>
<dbReference type="Pfam" id="PF13367">
    <property type="entry name" value="PrsW-protease"/>
    <property type="match status" value="1"/>
</dbReference>
<evidence type="ECO:0000313" key="3">
    <source>
        <dbReference type="Proteomes" id="UP000460435"/>
    </source>
</evidence>
<keyword evidence="2" id="KW-0482">Metalloprotease</keyword>
<comment type="caution">
    <text evidence="2">The sequence shown here is derived from an EMBL/GenBank/DDBJ whole genome shotgun (WGS) entry which is preliminary data.</text>
</comment>
<keyword evidence="1" id="KW-0812">Transmembrane</keyword>
<dbReference type="AlphaFoldDB" id="A0A7K3M7M1"/>
<evidence type="ECO:0000256" key="1">
    <source>
        <dbReference type="SAM" id="Phobius"/>
    </source>
</evidence>
<feature type="transmembrane region" description="Helical" evidence="1">
    <location>
        <begin position="129"/>
        <end position="148"/>
    </location>
</feature>
<protein>
    <submittedName>
        <fullName evidence="2">PrsW family intramembrane metalloprotease</fullName>
    </submittedName>
</protein>
<sequence length="358" mass="38859">MLWPVLGAVLAAVCCVAVIGIAVTEVSREAVIVAAVLALLPVMVLVSTFLWLDRWEPEPGHNLLFAFLWGAGVATLGALLINSAVGVTYGPNASAVISAPVVEEALKGLFLLGMLFFNRRQLDGVVDGVVYAGMTAAGFAFVENILYLGRAFDIDMSEGWLTFVLRGVVTPFAHPLFTVFIGVAVGLAARRRRVGARLLLPALGYVVAVALHALWNGAAVWNDGSAFFSVYLMVMVPLFAGMAGLALWQRRRERRIIAEQLPRFAAAGWIGKDEVPWLTSMRARRRWRRTAARSGGSKAARAVAEYQTVITELAFLSDRIVRGLVGHDAPRWHAEVMHELADARSRAFSANAPRPVRS</sequence>
<accession>A0A7K3M7M1</accession>
<keyword evidence="3" id="KW-1185">Reference proteome</keyword>
<keyword evidence="2" id="KW-0645">Protease</keyword>
<organism evidence="2 3">
    <name type="scientific">Phytoactinopolyspora mesophila</name>
    <dbReference type="NCBI Taxonomy" id="2650750"/>
    <lineage>
        <taxon>Bacteria</taxon>
        <taxon>Bacillati</taxon>
        <taxon>Actinomycetota</taxon>
        <taxon>Actinomycetes</taxon>
        <taxon>Jiangellales</taxon>
        <taxon>Jiangellaceae</taxon>
        <taxon>Phytoactinopolyspora</taxon>
    </lineage>
</organism>
<feature type="transmembrane region" description="Helical" evidence="1">
    <location>
        <begin position="64"/>
        <end position="89"/>
    </location>
</feature>
<dbReference type="GO" id="GO:0008237">
    <property type="term" value="F:metallopeptidase activity"/>
    <property type="evidence" value="ECO:0007669"/>
    <property type="project" value="UniProtKB-KW"/>
</dbReference>
<proteinExistence type="predicted"/>
<keyword evidence="2" id="KW-0378">Hydrolase</keyword>
<dbReference type="GO" id="GO:0006508">
    <property type="term" value="P:proteolysis"/>
    <property type="evidence" value="ECO:0007669"/>
    <property type="project" value="UniProtKB-KW"/>
</dbReference>
<keyword evidence="1" id="KW-1133">Transmembrane helix</keyword>
<dbReference type="PANTHER" id="PTHR36844">
    <property type="entry name" value="PROTEASE PRSW"/>
    <property type="match status" value="1"/>
</dbReference>
<feature type="transmembrane region" description="Helical" evidence="1">
    <location>
        <begin position="168"/>
        <end position="189"/>
    </location>
</feature>
<dbReference type="PANTHER" id="PTHR36844:SF1">
    <property type="entry name" value="PROTEASE PRSW"/>
    <property type="match status" value="1"/>
</dbReference>
<feature type="transmembrane region" description="Helical" evidence="1">
    <location>
        <begin position="227"/>
        <end position="248"/>
    </location>
</feature>
<dbReference type="EMBL" id="WLZY01000007">
    <property type="protein sequence ID" value="NDL59264.1"/>
    <property type="molecule type" value="Genomic_DNA"/>
</dbReference>
<name>A0A7K3M7M1_9ACTN</name>
<reference evidence="2 3" key="1">
    <citation type="submission" date="2019-11" db="EMBL/GenBank/DDBJ databases">
        <authorList>
            <person name="Li X.-J."/>
            <person name="Feng X.-M."/>
        </authorList>
    </citation>
    <scope>NUCLEOTIDE SEQUENCE [LARGE SCALE GENOMIC DNA]</scope>
    <source>
        <strain evidence="2 3">XMNu-373</strain>
    </source>
</reference>
<dbReference type="Proteomes" id="UP000460435">
    <property type="component" value="Unassembled WGS sequence"/>
</dbReference>